<dbReference type="SMART" id="SM00116">
    <property type="entry name" value="CBS"/>
    <property type="match status" value="2"/>
</dbReference>
<reference evidence="5 6" key="1">
    <citation type="submission" date="2021-01" db="EMBL/GenBank/DDBJ databases">
        <title>Genomic Encyclopedia of Type Strains, Phase IV (KMG-IV): sequencing the most valuable type-strain genomes for metagenomic binning, comparative biology and taxonomic classification.</title>
        <authorList>
            <person name="Goeker M."/>
        </authorList>
    </citation>
    <scope>NUCLEOTIDE SEQUENCE [LARGE SCALE GENOMIC DNA]</scope>
    <source>
        <strain evidence="5 6">DSM 27382</strain>
    </source>
</reference>
<dbReference type="CDD" id="cd04584">
    <property type="entry name" value="CBS_pair_AcuB_like"/>
    <property type="match status" value="1"/>
</dbReference>
<feature type="domain" description="CBS" evidence="3">
    <location>
        <begin position="7"/>
        <end position="63"/>
    </location>
</feature>
<dbReference type="Gene3D" id="3.30.70.260">
    <property type="match status" value="1"/>
</dbReference>
<evidence type="ECO:0000313" key="6">
    <source>
        <dbReference type="Proteomes" id="UP000697472"/>
    </source>
</evidence>
<dbReference type="Pfam" id="PF00571">
    <property type="entry name" value="CBS"/>
    <property type="match status" value="2"/>
</dbReference>
<dbReference type="EMBL" id="JAFBEH010000055">
    <property type="protein sequence ID" value="MBM7643600.1"/>
    <property type="molecule type" value="Genomic_DNA"/>
</dbReference>
<gene>
    <name evidence="5" type="ORF">JOC28_001911</name>
</gene>
<evidence type="ECO:0000259" key="4">
    <source>
        <dbReference type="PROSITE" id="PS51671"/>
    </source>
</evidence>
<comment type="caution">
    <text evidence="5">The sequence shown here is derived from an EMBL/GenBank/DDBJ whole genome shotgun (WGS) entry which is preliminary data.</text>
</comment>
<dbReference type="InterPro" id="IPR045865">
    <property type="entry name" value="ACT-like_dom_sf"/>
</dbReference>
<name>A0ABS2PV57_9STRE</name>
<evidence type="ECO:0000256" key="2">
    <source>
        <dbReference type="PROSITE-ProRule" id="PRU00703"/>
    </source>
</evidence>
<proteinExistence type="predicted"/>
<evidence type="ECO:0000259" key="3">
    <source>
        <dbReference type="PROSITE" id="PS51371"/>
    </source>
</evidence>
<dbReference type="InterPro" id="IPR000644">
    <property type="entry name" value="CBS_dom"/>
</dbReference>
<evidence type="ECO:0000313" key="5">
    <source>
        <dbReference type="EMBL" id="MBM7643600.1"/>
    </source>
</evidence>
<feature type="domain" description="ACT" evidence="4">
    <location>
        <begin position="142"/>
        <end position="216"/>
    </location>
</feature>
<dbReference type="InterPro" id="IPR002912">
    <property type="entry name" value="ACT_dom"/>
</dbReference>
<dbReference type="PANTHER" id="PTHR43080">
    <property type="entry name" value="CBS DOMAIN-CONTAINING PROTEIN CBSX3, MITOCHONDRIAL"/>
    <property type="match status" value="1"/>
</dbReference>
<dbReference type="InterPro" id="IPR046342">
    <property type="entry name" value="CBS_dom_sf"/>
</dbReference>
<protein>
    <submittedName>
        <fullName evidence="5">Acetoin utilization protein AcuB</fullName>
    </submittedName>
</protein>
<dbReference type="PROSITE" id="PS51671">
    <property type="entry name" value="ACT"/>
    <property type="match status" value="1"/>
</dbReference>
<dbReference type="RefSeq" id="WP_205010442.1">
    <property type="nucleotide sequence ID" value="NZ_JAFBEH010000055.1"/>
</dbReference>
<dbReference type="Proteomes" id="UP000697472">
    <property type="component" value="Unassembled WGS sequence"/>
</dbReference>
<dbReference type="InterPro" id="IPR051257">
    <property type="entry name" value="Diverse_CBS-Domain"/>
</dbReference>
<dbReference type="Gene3D" id="3.10.580.10">
    <property type="entry name" value="CBS-domain"/>
    <property type="match status" value="1"/>
</dbReference>
<sequence>MAVRDFMSTKVVYVSPDTTVAHATDIMREQGLRRLPVIENDKLVGLVTESSIADASPSKATSLSIFEMNYLLNKTKIRDIMIKDVITVSKFASLEDAIYLMMKNSIAVLVVVDDEQVSGIITDRDIYRAFLQISGYGERGVRLNLLASDEVGVLETIIHTITEENLNIRSIMSVQRKSGKVAIEVQIERDDFDTEKLRQSLEAKGFEIESLEKTSPKVGF</sequence>
<feature type="domain" description="CBS" evidence="3">
    <location>
        <begin position="81"/>
        <end position="138"/>
    </location>
</feature>
<keyword evidence="1 2" id="KW-0129">CBS domain</keyword>
<dbReference type="SUPFAM" id="SSF55021">
    <property type="entry name" value="ACT-like"/>
    <property type="match status" value="1"/>
</dbReference>
<dbReference type="SUPFAM" id="SSF54631">
    <property type="entry name" value="CBS-domain pair"/>
    <property type="match status" value="1"/>
</dbReference>
<keyword evidence="6" id="KW-1185">Reference proteome</keyword>
<dbReference type="PROSITE" id="PS51371">
    <property type="entry name" value="CBS"/>
    <property type="match status" value="2"/>
</dbReference>
<evidence type="ECO:0000256" key="1">
    <source>
        <dbReference type="ARBA" id="ARBA00023122"/>
    </source>
</evidence>
<accession>A0ABS2PV57</accession>
<organism evidence="5 6">
    <name type="scientific">Streptococcus loxodontisalivarius</name>
    <dbReference type="NCBI Taxonomy" id="1349415"/>
    <lineage>
        <taxon>Bacteria</taxon>
        <taxon>Bacillati</taxon>
        <taxon>Bacillota</taxon>
        <taxon>Bacilli</taxon>
        <taxon>Lactobacillales</taxon>
        <taxon>Streptococcaceae</taxon>
        <taxon>Streptococcus</taxon>
    </lineage>
</organism>
<dbReference type="PANTHER" id="PTHR43080:SF2">
    <property type="entry name" value="CBS DOMAIN-CONTAINING PROTEIN"/>
    <property type="match status" value="1"/>
</dbReference>